<reference evidence="1 2" key="1">
    <citation type="journal article" date="2024" name="J Genomics">
        <title>Draft genome sequencing and assembly of Favolaschia claudopus CIRM-BRFM 2984 isolated from oak limbs.</title>
        <authorList>
            <person name="Navarro D."/>
            <person name="Drula E."/>
            <person name="Chaduli D."/>
            <person name="Cazenave R."/>
            <person name="Ahrendt S."/>
            <person name="Wang J."/>
            <person name="Lipzen A."/>
            <person name="Daum C."/>
            <person name="Barry K."/>
            <person name="Grigoriev I.V."/>
            <person name="Favel A."/>
            <person name="Rosso M.N."/>
            <person name="Martin F."/>
        </authorList>
    </citation>
    <scope>NUCLEOTIDE SEQUENCE [LARGE SCALE GENOMIC DNA]</scope>
    <source>
        <strain evidence="1 2">CIRM-BRFM 2984</strain>
    </source>
</reference>
<sequence length="516" mass="57248">MHASQTTRSSRDHAAKVKQLRSKLLLCEKQMASLQKHMDSERPPDPQSFLPSPISALPVELLSKMFLFSVDAESDPDTYTQDAYWVSHVCSYWRNVAISTPEMWTGPLTVPVSFEREPEKESFYVEGLQAWLARSEPLAVSICLEGFRSGSNFAETSSLITQELAKIVPRWRSLQMRQRVLSSFVEALAEGGSFSSLEELELETVVPDSTESADPSTILAFRAAPRLHKLTMNIKCQVLMPWCQLTHLSLRASDHAYEPILDILTQCTSLARLSILLSALYMSPPSRPAAETALPHLTSLSLTIVGLAETFVVPFLDYVSAPILESMIFLCETMADAQWDETAFSAFQSRSPNISRLEIGGNSSPISSPALISVLTHSPRLTHLKLDDCLVEDAFLQAISIKEDDNLFPLVPRLSSLTLTGLVQERFTEEVLRGMVQSRWRRDNSTANSTSGVDTPGRCLQTVVLGDDSAIFPSFTFSPTFQNAMKELQATTGFPSSVELTHESSSGQWNRMGFKV</sequence>
<evidence type="ECO:0000313" key="1">
    <source>
        <dbReference type="EMBL" id="KAK7048055.1"/>
    </source>
</evidence>
<dbReference type="Proteomes" id="UP001362999">
    <property type="component" value="Unassembled WGS sequence"/>
</dbReference>
<proteinExistence type="predicted"/>
<accession>A0AAW0D5Z8</accession>
<dbReference type="SUPFAM" id="SSF52047">
    <property type="entry name" value="RNI-like"/>
    <property type="match status" value="1"/>
</dbReference>
<evidence type="ECO:0008006" key="3">
    <source>
        <dbReference type="Google" id="ProtNLM"/>
    </source>
</evidence>
<organism evidence="1 2">
    <name type="scientific">Favolaschia claudopus</name>
    <dbReference type="NCBI Taxonomy" id="2862362"/>
    <lineage>
        <taxon>Eukaryota</taxon>
        <taxon>Fungi</taxon>
        <taxon>Dikarya</taxon>
        <taxon>Basidiomycota</taxon>
        <taxon>Agaricomycotina</taxon>
        <taxon>Agaricomycetes</taxon>
        <taxon>Agaricomycetidae</taxon>
        <taxon>Agaricales</taxon>
        <taxon>Marasmiineae</taxon>
        <taxon>Mycenaceae</taxon>
        <taxon>Favolaschia</taxon>
    </lineage>
</organism>
<protein>
    <recommendedName>
        <fullName evidence="3">F-box domain-containing protein</fullName>
    </recommendedName>
</protein>
<dbReference type="Gene3D" id="3.80.10.10">
    <property type="entry name" value="Ribonuclease Inhibitor"/>
    <property type="match status" value="1"/>
</dbReference>
<dbReference type="InterPro" id="IPR032675">
    <property type="entry name" value="LRR_dom_sf"/>
</dbReference>
<dbReference type="PANTHER" id="PTHR38926">
    <property type="entry name" value="F-BOX DOMAIN CONTAINING PROTEIN, EXPRESSED"/>
    <property type="match status" value="1"/>
</dbReference>
<comment type="caution">
    <text evidence="1">The sequence shown here is derived from an EMBL/GenBank/DDBJ whole genome shotgun (WGS) entry which is preliminary data.</text>
</comment>
<dbReference type="PANTHER" id="PTHR38926:SF5">
    <property type="entry name" value="F-BOX AND LEUCINE-RICH REPEAT PROTEIN 6"/>
    <property type="match status" value="1"/>
</dbReference>
<dbReference type="EMBL" id="JAWWNJ010000009">
    <property type="protein sequence ID" value="KAK7048055.1"/>
    <property type="molecule type" value="Genomic_DNA"/>
</dbReference>
<dbReference type="AlphaFoldDB" id="A0AAW0D5Z8"/>
<name>A0AAW0D5Z8_9AGAR</name>
<keyword evidence="2" id="KW-1185">Reference proteome</keyword>
<gene>
    <name evidence="1" type="ORF">R3P38DRAFT_2867138</name>
</gene>
<evidence type="ECO:0000313" key="2">
    <source>
        <dbReference type="Proteomes" id="UP001362999"/>
    </source>
</evidence>